<keyword evidence="3" id="KW-0862">Zinc</keyword>
<dbReference type="GO" id="GO:0016846">
    <property type="term" value="F:carbon-sulfur lyase activity"/>
    <property type="evidence" value="ECO:0007669"/>
    <property type="project" value="InterPro"/>
</dbReference>
<dbReference type="OrthoDB" id="428768at2759"/>
<dbReference type="PROSITE" id="PS51891">
    <property type="entry name" value="CENP_V_GFA"/>
    <property type="match status" value="1"/>
</dbReference>
<name>A0A9W8S0Q8_9HYPO</name>
<dbReference type="Pfam" id="PF04828">
    <property type="entry name" value="GFA"/>
    <property type="match status" value="1"/>
</dbReference>
<accession>A0A9W8S0Q8</accession>
<dbReference type="Proteomes" id="UP001152049">
    <property type="component" value="Unassembled WGS sequence"/>
</dbReference>
<dbReference type="PANTHER" id="PTHR33337">
    <property type="entry name" value="GFA DOMAIN-CONTAINING PROTEIN"/>
    <property type="match status" value="1"/>
</dbReference>
<keyword evidence="4" id="KW-0456">Lyase</keyword>
<keyword evidence="2" id="KW-0479">Metal-binding</keyword>
<keyword evidence="7" id="KW-1185">Reference proteome</keyword>
<evidence type="ECO:0000256" key="4">
    <source>
        <dbReference type="ARBA" id="ARBA00023239"/>
    </source>
</evidence>
<reference evidence="6" key="1">
    <citation type="submission" date="2022-09" db="EMBL/GenBank/DDBJ databases">
        <title>Fusarium specimens isolated from Avocado Roots.</title>
        <authorList>
            <person name="Stajich J."/>
            <person name="Roper C."/>
            <person name="Heimlech-Rivalta G."/>
        </authorList>
    </citation>
    <scope>NUCLEOTIDE SEQUENCE</scope>
    <source>
        <strain evidence="6">CF00136</strain>
    </source>
</reference>
<comment type="similarity">
    <text evidence="1">Belongs to the Gfa family.</text>
</comment>
<protein>
    <recommendedName>
        <fullName evidence="5">CENP-V/GFA domain-containing protein</fullName>
    </recommendedName>
</protein>
<dbReference type="InterPro" id="IPR011057">
    <property type="entry name" value="Mss4-like_sf"/>
</dbReference>
<proteinExistence type="inferred from homology"/>
<sequence length="167" mass="18234">MASANQSFPLAGVASDGWSNDNEATATCLCGKTQVSFPLSGEGFIGTFVCHCADCRKVTASMFASNFTIKDTHLKWIRGKDGLKEFTQSKTIAAHNDMSNVFCGNCGGLMWRYSSGYPGLLFMRIGSVDDFHLHETKLRPQVEKFVENRVAWLKPIEGVPQANGMAA</sequence>
<dbReference type="GO" id="GO:0046872">
    <property type="term" value="F:metal ion binding"/>
    <property type="evidence" value="ECO:0007669"/>
    <property type="project" value="UniProtKB-KW"/>
</dbReference>
<evidence type="ECO:0000256" key="1">
    <source>
        <dbReference type="ARBA" id="ARBA00005495"/>
    </source>
</evidence>
<dbReference type="PANTHER" id="PTHR33337:SF8">
    <property type="entry name" value="CENP-V_GFA DOMAIN-CONTAINING PROTEIN"/>
    <property type="match status" value="1"/>
</dbReference>
<dbReference type="Gene3D" id="3.90.1590.10">
    <property type="entry name" value="glutathione-dependent formaldehyde- activating enzyme (gfa)"/>
    <property type="match status" value="1"/>
</dbReference>
<organism evidence="6 7">
    <name type="scientific">Fusarium torreyae</name>
    <dbReference type="NCBI Taxonomy" id="1237075"/>
    <lineage>
        <taxon>Eukaryota</taxon>
        <taxon>Fungi</taxon>
        <taxon>Dikarya</taxon>
        <taxon>Ascomycota</taxon>
        <taxon>Pezizomycotina</taxon>
        <taxon>Sordariomycetes</taxon>
        <taxon>Hypocreomycetidae</taxon>
        <taxon>Hypocreales</taxon>
        <taxon>Nectriaceae</taxon>
        <taxon>Fusarium</taxon>
    </lineage>
</organism>
<dbReference type="SUPFAM" id="SSF51316">
    <property type="entry name" value="Mss4-like"/>
    <property type="match status" value="1"/>
</dbReference>
<evidence type="ECO:0000313" key="6">
    <source>
        <dbReference type="EMBL" id="KAJ4258960.1"/>
    </source>
</evidence>
<evidence type="ECO:0000256" key="2">
    <source>
        <dbReference type="ARBA" id="ARBA00022723"/>
    </source>
</evidence>
<dbReference type="InterPro" id="IPR006913">
    <property type="entry name" value="CENP-V/GFA"/>
</dbReference>
<gene>
    <name evidence="6" type="ORF">NW762_008048</name>
</gene>
<comment type="caution">
    <text evidence="6">The sequence shown here is derived from an EMBL/GenBank/DDBJ whole genome shotgun (WGS) entry which is preliminary data.</text>
</comment>
<feature type="domain" description="CENP-V/GFA" evidence="5">
    <location>
        <begin position="24"/>
        <end position="142"/>
    </location>
</feature>
<evidence type="ECO:0000256" key="3">
    <source>
        <dbReference type="ARBA" id="ARBA00022833"/>
    </source>
</evidence>
<dbReference type="EMBL" id="JAOQAZ010000015">
    <property type="protein sequence ID" value="KAJ4258960.1"/>
    <property type="molecule type" value="Genomic_DNA"/>
</dbReference>
<evidence type="ECO:0000259" key="5">
    <source>
        <dbReference type="PROSITE" id="PS51891"/>
    </source>
</evidence>
<dbReference type="AlphaFoldDB" id="A0A9W8S0Q8"/>
<evidence type="ECO:0000313" key="7">
    <source>
        <dbReference type="Proteomes" id="UP001152049"/>
    </source>
</evidence>